<name>A0ABD2JK61_9BILA</name>
<feature type="region of interest" description="Disordered" evidence="2">
    <location>
        <begin position="717"/>
        <end position="773"/>
    </location>
</feature>
<dbReference type="Pfam" id="PF13872">
    <property type="entry name" value="AAA_34"/>
    <property type="match status" value="1"/>
</dbReference>
<comment type="similarity">
    <text evidence="1">Belongs to the SBNO family.</text>
</comment>
<feature type="domain" description="SBNO alpha/beta" evidence="5">
    <location>
        <begin position="1152"/>
        <end position="1283"/>
    </location>
</feature>
<evidence type="ECO:0000259" key="3">
    <source>
        <dbReference type="Pfam" id="PF13871"/>
    </source>
</evidence>
<feature type="domain" description="Strawberry notch helicase C" evidence="3">
    <location>
        <begin position="835"/>
        <end position="1114"/>
    </location>
</feature>
<feature type="region of interest" description="Disordered" evidence="2">
    <location>
        <begin position="678"/>
        <end position="702"/>
    </location>
</feature>
<protein>
    <recommendedName>
        <fullName evidence="8">Protein strawberry notch</fullName>
    </recommendedName>
</protein>
<accession>A0ABD2JK61</accession>
<dbReference type="Pfam" id="PF25373">
    <property type="entry name" value="SBNO"/>
    <property type="match status" value="1"/>
</dbReference>
<keyword evidence="7" id="KW-1185">Reference proteome</keyword>
<dbReference type="InterPro" id="IPR057332">
    <property type="entry name" value="SBNO_a/b_dom"/>
</dbReference>
<dbReference type="InterPro" id="IPR026741">
    <property type="entry name" value="SNO"/>
</dbReference>
<reference evidence="6 7" key="1">
    <citation type="submission" date="2024-10" db="EMBL/GenBank/DDBJ databases">
        <authorList>
            <person name="Kim D."/>
        </authorList>
    </citation>
    <scope>NUCLEOTIDE SEQUENCE [LARGE SCALE GENOMIC DNA]</scope>
    <source>
        <strain evidence="6">BH-2024</strain>
    </source>
</reference>
<feature type="compositionally biased region" description="Acidic residues" evidence="2">
    <location>
        <begin position="641"/>
        <end position="665"/>
    </location>
</feature>
<dbReference type="Proteomes" id="UP001620626">
    <property type="component" value="Unassembled WGS sequence"/>
</dbReference>
<evidence type="ECO:0000259" key="4">
    <source>
        <dbReference type="Pfam" id="PF13872"/>
    </source>
</evidence>
<dbReference type="PANTHER" id="PTHR12706:SF30">
    <property type="entry name" value="PROTEIN STRAWBERRY NOTCH-RELATED"/>
    <property type="match status" value="1"/>
</dbReference>
<feature type="compositionally biased region" description="Basic residues" evidence="2">
    <location>
        <begin position="751"/>
        <end position="770"/>
    </location>
</feature>
<dbReference type="SUPFAM" id="SSF52540">
    <property type="entry name" value="P-loop containing nucleoside triphosphate hydrolases"/>
    <property type="match status" value="2"/>
</dbReference>
<proteinExistence type="inferred from homology"/>
<feature type="region of interest" description="Disordered" evidence="2">
    <location>
        <begin position="25"/>
        <end position="61"/>
    </location>
</feature>
<feature type="compositionally biased region" description="Polar residues" evidence="2">
    <location>
        <begin position="719"/>
        <end position="737"/>
    </location>
</feature>
<evidence type="ECO:0000313" key="6">
    <source>
        <dbReference type="EMBL" id="KAL3091009.1"/>
    </source>
</evidence>
<feature type="domain" description="Strawberry notch AAA" evidence="4">
    <location>
        <begin position="88"/>
        <end position="420"/>
    </location>
</feature>
<dbReference type="Gene3D" id="3.40.50.300">
    <property type="entry name" value="P-loop containing nucleotide triphosphate hydrolases"/>
    <property type="match status" value="1"/>
</dbReference>
<gene>
    <name evidence="6" type="ORF">niasHT_023609</name>
</gene>
<feature type="region of interest" description="Disordered" evidence="2">
    <location>
        <begin position="549"/>
        <end position="582"/>
    </location>
</feature>
<dbReference type="PANTHER" id="PTHR12706">
    <property type="entry name" value="STRAWBERRY NOTCH-RELATED"/>
    <property type="match status" value="1"/>
</dbReference>
<evidence type="ECO:0000313" key="7">
    <source>
        <dbReference type="Proteomes" id="UP001620626"/>
    </source>
</evidence>
<feature type="region of interest" description="Disordered" evidence="2">
    <location>
        <begin position="594"/>
        <end position="665"/>
    </location>
</feature>
<dbReference type="InterPro" id="IPR039187">
    <property type="entry name" value="SNO_AAA"/>
</dbReference>
<comment type="caution">
    <text evidence="6">The sequence shown here is derived from an EMBL/GenBank/DDBJ whole genome shotgun (WGS) entry which is preliminary data.</text>
</comment>
<feature type="compositionally biased region" description="Basic residues" evidence="2">
    <location>
        <begin position="552"/>
        <end position="564"/>
    </location>
</feature>
<dbReference type="InterPro" id="IPR027417">
    <property type="entry name" value="P-loop_NTPase"/>
</dbReference>
<dbReference type="EMBL" id="JBICBT010000952">
    <property type="protein sequence ID" value="KAL3091009.1"/>
    <property type="molecule type" value="Genomic_DNA"/>
</dbReference>
<feature type="compositionally biased region" description="Polar residues" evidence="2">
    <location>
        <begin position="33"/>
        <end position="54"/>
    </location>
</feature>
<dbReference type="InterPro" id="IPR026937">
    <property type="entry name" value="SBNO_Helicase_C_dom"/>
</dbReference>
<evidence type="ECO:0000256" key="2">
    <source>
        <dbReference type="SAM" id="MobiDB-lite"/>
    </source>
</evidence>
<dbReference type="Pfam" id="PF13871">
    <property type="entry name" value="Helicase_C_4"/>
    <property type="match status" value="1"/>
</dbReference>
<organism evidence="6 7">
    <name type="scientific">Heterodera trifolii</name>
    <dbReference type="NCBI Taxonomy" id="157864"/>
    <lineage>
        <taxon>Eukaryota</taxon>
        <taxon>Metazoa</taxon>
        <taxon>Ecdysozoa</taxon>
        <taxon>Nematoda</taxon>
        <taxon>Chromadorea</taxon>
        <taxon>Rhabditida</taxon>
        <taxon>Tylenchina</taxon>
        <taxon>Tylenchomorpha</taxon>
        <taxon>Tylenchoidea</taxon>
        <taxon>Heteroderidae</taxon>
        <taxon>Heteroderinae</taxon>
        <taxon>Heterodera</taxon>
    </lineage>
</organism>
<evidence type="ECO:0000259" key="5">
    <source>
        <dbReference type="Pfam" id="PF25373"/>
    </source>
</evidence>
<sequence length="1381" mass="152630">MQHKNFVGNERGMFSRKKFLPMNPVYSIGTPVDHQQQQQRKNNEAADNSENVPANQMPPDLDEADTAHRVQTDTFVNYAPLRLRSGFPHPDEVVETLSLSSVSSPEIRYTMAIPDEVVDGGRISNLQLEAALYACQAHQRFLPSGERIGYLIGDGAGVGKGRTIAAIIFENFLRGRRKAIWLSVSSDLKYDAERDLRDIGADKIAVCALNKLRYGRIGSSESGGGIGRGVIFATYSSLIGESRRGGTAKGGKSADADGNDGIANDAKAATTAACNTRLRQLVQWCGREFDGVIVFDECHRAKNLCPTAGSKPTKTGKVVLELQQALPGARIVYASATGATEPRNMAYMSRLGLWGLGLTFKTFGEFIHAVENRGVGAMEMVAMDMKLRGLYLSRQLSFKGASFSVEETPLTLDFINIYDESVKLWMECRRQFARALRHIPDSRASKQNVWARFWGAHQRFFKYMCISAKVDSCVRIALEAIRCQKCVVIGLQSTGESQTLDFLDENGGAVCEFVSTAKAVLHSLVDNFFPTHTDSSAIDDFERMFLRTGQQHTHHQHKTSRKRTSSAWRHDTGTVGDGDSQSAALKRPKLHLLCGGGDGLTTERESGGNSEFDEEEGEGSDHYDSYGLASDDDVSSSSDNLSDDDEEDELSAESDDDGDNSDEEELERLLGGGAAAIDGDAVPLANDGDNASFEQPEEEEEVNPFCMDLAVEDPWASVQKKQSVESGGGKAQQQQSLDKQRVEADAEKQRRLQRRKHKREAAAKRKRQQRQKQEALIKATVSNITCGTSAEQFIAETNIIDGSQEDDSDGSVNLTEIKANLLAAIERLGKLLPPNTLDSLINLFGGPHFVAEMTGRRGRVVARESTGEVAYELRTADSDASLEMMNMIEKEKFMRGEKLVAIISEAASSGISLQSDKRALNRRRRVHITLELPWSADKAIQQFGRTHRSNQESAPEYLFLISELAGEKRFASIVAKRLESLGALTQGDRRATESRDLSQFNIDTNYGREALEVLLRTLVGDAAPIVPPPMDYTAGNFFEDMRTYLEGVGMLQQQPGGRGFAVERDTVTIPKFLNRLLGLPVYAQNKLFQYFSDICAELIKVAKVDGTFDMGILDIGMDNDRVHKKECRQFRGVGKSGDFVVEMHKMVVMRGISWDEVCELRKKHRKRGDGFYTSNVGLNGCVKHSIAFIFGLGIDNASGDHHLPAGLGMSRMYCINKPNTGRSPRYETMDELAQRFTAVQNLAHAEKLWKEQFNASEQMCHHRFFYGKCSTEVKGTFCEIGRRMRTYFVLSGSLICVWPELEQILSTDGKGGKRSLRRRMQIVRVRTDSKQRIVGILVMPSYVTKLVALLDSKCTAGSSAGGTTALTTANQAKKKPTAAGH</sequence>
<evidence type="ECO:0000256" key="1">
    <source>
        <dbReference type="ARBA" id="ARBA00006992"/>
    </source>
</evidence>
<feature type="compositionally biased region" description="Basic and acidic residues" evidence="2">
    <location>
        <begin position="738"/>
        <end position="750"/>
    </location>
</feature>
<evidence type="ECO:0008006" key="8">
    <source>
        <dbReference type="Google" id="ProtNLM"/>
    </source>
</evidence>